<keyword evidence="10" id="KW-1185">Reference proteome</keyword>
<dbReference type="AlphaFoldDB" id="A0A2P6QYD7"/>
<comment type="caution">
    <text evidence="9">The sequence shown here is derived from an EMBL/GenBank/DDBJ whole genome shotgun (WGS) entry which is preliminary data.</text>
</comment>
<sequence>MNSIIITKLMPFVRTFLKEASQMFEMHIYTMGSRAYALKMAELLDPEKEYFFTSTCSSKITSLDDHSSPGQKKCLNLVRGCQNSNVLILDDIRNAWTKKNQDNLIVMQKYYFFKSTCHLNNVTGQSHAELRTDESGYLEHILRCLQGIHDIWTNNPIDIDVRQVLKILRKRVLKGCVIVFNSHNTNLRKMAEELGATCSSRADASSVTHVVAINARTKNDLLALKNKFLVCLQWIEAASYLWEKQPEHKFSIFN</sequence>
<dbReference type="Gene3D" id="3.40.50.1000">
    <property type="entry name" value="HAD superfamily/HAD-like"/>
    <property type="match status" value="1"/>
</dbReference>
<comment type="catalytic activity">
    <reaction evidence="6">
        <text>O-phospho-L-threonyl-[protein] + H2O = L-threonyl-[protein] + phosphate</text>
        <dbReference type="Rhea" id="RHEA:47004"/>
        <dbReference type="Rhea" id="RHEA-COMP:11060"/>
        <dbReference type="Rhea" id="RHEA-COMP:11605"/>
        <dbReference type="ChEBI" id="CHEBI:15377"/>
        <dbReference type="ChEBI" id="CHEBI:30013"/>
        <dbReference type="ChEBI" id="CHEBI:43474"/>
        <dbReference type="ChEBI" id="CHEBI:61977"/>
        <dbReference type="EC" id="3.1.3.16"/>
    </reaction>
</comment>
<evidence type="ECO:0000256" key="2">
    <source>
        <dbReference type="ARBA" id="ARBA00013081"/>
    </source>
</evidence>
<dbReference type="STRING" id="74649.A0A2P6QYD7"/>
<dbReference type="InterPro" id="IPR023214">
    <property type="entry name" value="HAD_sf"/>
</dbReference>
<comment type="catalytic activity">
    <reaction evidence="5">
        <text>O-phospho-L-seryl-[protein] + H2O = L-seryl-[protein] + phosphate</text>
        <dbReference type="Rhea" id="RHEA:20629"/>
        <dbReference type="Rhea" id="RHEA-COMP:9863"/>
        <dbReference type="Rhea" id="RHEA-COMP:11604"/>
        <dbReference type="ChEBI" id="CHEBI:15377"/>
        <dbReference type="ChEBI" id="CHEBI:29999"/>
        <dbReference type="ChEBI" id="CHEBI:43474"/>
        <dbReference type="ChEBI" id="CHEBI:83421"/>
        <dbReference type="EC" id="3.1.3.16"/>
    </reaction>
</comment>
<keyword evidence="3 9" id="KW-0378">Hydrolase</keyword>
<organism evidence="9 10">
    <name type="scientific">Rosa chinensis</name>
    <name type="common">China rose</name>
    <dbReference type="NCBI Taxonomy" id="74649"/>
    <lineage>
        <taxon>Eukaryota</taxon>
        <taxon>Viridiplantae</taxon>
        <taxon>Streptophyta</taxon>
        <taxon>Embryophyta</taxon>
        <taxon>Tracheophyta</taxon>
        <taxon>Spermatophyta</taxon>
        <taxon>Magnoliopsida</taxon>
        <taxon>eudicotyledons</taxon>
        <taxon>Gunneridae</taxon>
        <taxon>Pentapetalae</taxon>
        <taxon>rosids</taxon>
        <taxon>fabids</taxon>
        <taxon>Rosales</taxon>
        <taxon>Rosaceae</taxon>
        <taxon>Rosoideae</taxon>
        <taxon>Rosoideae incertae sedis</taxon>
        <taxon>Rosa</taxon>
    </lineage>
</organism>
<dbReference type="PROSITE" id="PS50969">
    <property type="entry name" value="FCP1"/>
    <property type="match status" value="1"/>
</dbReference>
<dbReference type="SUPFAM" id="SSF52113">
    <property type="entry name" value="BRCT domain"/>
    <property type="match status" value="1"/>
</dbReference>
<evidence type="ECO:0000256" key="6">
    <source>
        <dbReference type="ARBA" id="ARBA00048336"/>
    </source>
</evidence>
<dbReference type="GO" id="GO:0005634">
    <property type="term" value="C:nucleus"/>
    <property type="evidence" value="ECO:0007669"/>
    <property type="project" value="UniProtKB-SubCell"/>
</dbReference>
<feature type="domain" description="BRCT" evidence="7">
    <location>
        <begin position="168"/>
        <end position="252"/>
    </location>
</feature>
<dbReference type="InterPro" id="IPR036412">
    <property type="entry name" value="HAD-like_sf"/>
</dbReference>
<evidence type="ECO:0000256" key="5">
    <source>
        <dbReference type="ARBA" id="ARBA00047761"/>
    </source>
</evidence>
<dbReference type="EC" id="3.1.3.16" evidence="2"/>
<keyword evidence="4" id="KW-0539">Nucleus</keyword>
<evidence type="ECO:0000259" key="7">
    <source>
        <dbReference type="PROSITE" id="PS50172"/>
    </source>
</evidence>
<name>A0A2P6QYD7_ROSCH</name>
<accession>A0A2P6QYD7</accession>
<gene>
    <name evidence="9" type="ORF">RchiOBHm_Chr4g0421951</name>
</gene>
<dbReference type="GO" id="GO:0008420">
    <property type="term" value="F:RNA polymerase II CTD heptapeptide repeat phosphatase activity"/>
    <property type="evidence" value="ECO:0007669"/>
    <property type="project" value="InterPro"/>
</dbReference>
<dbReference type="InterPro" id="IPR001357">
    <property type="entry name" value="BRCT_dom"/>
</dbReference>
<dbReference type="Proteomes" id="UP000238479">
    <property type="component" value="Chromosome 4"/>
</dbReference>
<dbReference type="InterPro" id="IPR004274">
    <property type="entry name" value="FCP1_dom"/>
</dbReference>
<dbReference type="Gramene" id="PRQ39156">
    <property type="protein sequence ID" value="PRQ39156"/>
    <property type="gene ID" value="RchiOBHm_Chr4g0421951"/>
</dbReference>
<dbReference type="Gene3D" id="3.40.50.10190">
    <property type="entry name" value="BRCT domain"/>
    <property type="match status" value="1"/>
</dbReference>
<evidence type="ECO:0000259" key="8">
    <source>
        <dbReference type="PROSITE" id="PS50969"/>
    </source>
</evidence>
<dbReference type="SMART" id="SM00577">
    <property type="entry name" value="CPDc"/>
    <property type="match status" value="1"/>
</dbReference>
<dbReference type="CDD" id="cd17729">
    <property type="entry name" value="BRCT_CTDP1"/>
    <property type="match status" value="1"/>
</dbReference>
<protein>
    <recommendedName>
        <fullName evidence="2">protein-serine/threonine phosphatase</fullName>
        <ecNumber evidence="2">3.1.3.16</ecNumber>
    </recommendedName>
</protein>
<dbReference type="Pfam" id="PF03031">
    <property type="entry name" value="NIF"/>
    <property type="match status" value="1"/>
</dbReference>
<comment type="subcellular location">
    <subcellularLocation>
        <location evidence="1">Nucleus</location>
    </subcellularLocation>
</comment>
<evidence type="ECO:0000256" key="4">
    <source>
        <dbReference type="ARBA" id="ARBA00023242"/>
    </source>
</evidence>
<dbReference type="InterPro" id="IPR036420">
    <property type="entry name" value="BRCT_dom_sf"/>
</dbReference>
<evidence type="ECO:0000256" key="1">
    <source>
        <dbReference type="ARBA" id="ARBA00004123"/>
    </source>
</evidence>
<dbReference type="PANTHER" id="PTHR23081">
    <property type="entry name" value="RNA POLYMERASE II CTD PHOSPHATASE"/>
    <property type="match status" value="1"/>
</dbReference>
<dbReference type="PROSITE" id="PS50172">
    <property type="entry name" value="BRCT"/>
    <property type="match status" value="1"/>
</dbReference>
<feature type="domain" description="FCP1 homology" evidence="8">
    <location>
        <begin position="1"/>
        <end position="141"/>
    </location>
</feature>
<evidence type="ECO:0000313" key="9">
    <source>
        <dbReference type="EMBL" id="PRQ39156.1"/>
    </source>
</evidence>
<proteinExistence type="predicted"/>
<reference evidence="9 10" key="1">
    <citation type="journal article" date="2018" name="Nat. Genet.">
        <title>The Rosa genome provides new insights in the design of modern roses.</title>
        <authorList>
            <person name="Bendahmane M."/>
        </authorList>
    </citation>
    <scope>NUCLEOTIDE SEQUENCE [LARGE SCALE GENOMIC DNA]</scope>
    <source>
        <strain evidence="10">cv. Old Blush</strain>
    </source>
</reference>
<dbReference type="EMBL" id="PDCK01000042">
    <property type="protein sequence ID" value="PRQ39156.1"/>
    <property type="molecule type" value="Genomic_DNA"/>
</dbReference>
<dbReference type="PANTHER" id="PTHR23081:SF36">
    <property type="entry name" value="RNA POLYMERASE II SUBUNIT A C-TERMINAL DOMAIN PHOSPHATASE"/>
    <property type="match status" value="1"/>
</dbReference>
<dbReference type="InterPro" id="IPR039189">
    <property type="entry name" value="Fcp1"/>
</dbReference>
<evidence type="ECO:0000313" key="10">
    <source>
        <dbReference type="Proteomes" id="UP000238479"/>
    </source>
</evidence>
<evidence type="ECO:0000256" key="3">
    <source>
        <dbReference type="ARBA" id="ARBA00022801"/>
    </source>
</evidence>
<dbReference type="OMA" id="ITKLMPF"/>
<dbReference type="SUPFAM" id="SSF56784">
    <property type="entry name" value="HAD-like"/>
    <property type="match status" value="1"/>
</dbReference>